<accession>A0A1Y2MB70</accession>
<dbReference type="Proteomes" id="UP000193240">
    <property type="component" value="Unassembled WGS sequence"/>
</dbReference>
<dbReference type="EMBL" id="KZ107839">
    <property type="protein sequence ID" value="OSS53354.1"/>
    <property type="molecule type" value="Genomic_DNA"/>
</dbReference>
<feature type="compositionally biased region" description="Basic and acidic residues" evidence="1">
    <location>
        <begin position="167"/>
        <end position="188"/>
    </location>
</feature>
<gene>
    <name evidence="3" type="ORF">B5807_02670</name>
</gene>
<organism evidence="3 4">
    <name type="scientific">Epicoccum nigrum</name>
    <name type="common">Soil fungus</name>
    <name type="synonym">Epicoccum purpurascens</name>
    <dbReference type="NCBI Taxonomy" id="105696"/>
    <lineage>
        <taxon>Eukaryota</taxon>
        <taxon>Fungi</taxon>
        <taxon>Dikarya</taxon>
        <taxon>Ascomycota</taxon>
        <taxon>Pezizomycotina</taxon>
        <taxon>Dothideomycetes</taxon>
        <taxon>Pleosporomycetidae</taxon>
        <taxon>Pleosporales</taxon>
        <taxon>Pleosporineae</taxon>
        <taxon>Didymellaceae</taxon>
        <taxon>Epicoccum</taxon>
    </lineage>
</organism>
<keyword evidence="2" id="KW-1133">Transmembrane helix</keyword>
<name>A0A1Y2MB70_EPING</name>
<feature type="region of interest" description="Disordered" evidence="1">
    <location>
        <begin position="68"/>
        <end position="99"/>
    </location>
</feature>
<evidence type="ECO:0000313" key="3">
    <source>
        <dbReference type="EMBL" id="OSS53354.1"/>
    </source>
</evidence>
<feature type="compositionally biased region" description="Gly residues" evidence="1">
    <location>
        <begin position="196"/>
        <end position="211"/>
    </location>
</feature>
<keyword evidence="2" id="KW-0812">Transmembrane</keyword>
<feature type="region of interest" description="Disordered" evidence="1">
    <location>
        <begin position="164"/>
        <end position="243"/>
    </location>
</feature>
<feature type="compositionally biased region" description="Low complexity" evidence="1">
    <location>
        <begin position="68"/>
        <end position="92"/>
    </location>
</feature>
<keyword evidence="4" id="KW-1185">Reference proteome</keyword>
<keyword evidence="2" id="KW-0472">Membrane</keyword>
<reference evidence="3 4" key="1">
    <citation type="journal article" date="2017" name="Genome Announc.">
        <title>Genome sequence of the saprophytic ascomycete Epicoccum nigrum ICMP 19927 strain isolated from New Zealand.</title>
        <authorList>
            <person name="Fokin M."/>
            <person name="Fleetwood D."/>
            <person name="Weir B.S."/>
            <person name="Villas-Boas S.G."/>
        </authorList>
    </citation>
    <scope>NUCLEOTIDE SEQUENCE [LARGE SCALE GENOMIC DNA]</scope>
    <source>
        <strain evidence="3 4">ICMP 19927</strain>
    </source>
</reference>
<dbReference type="InParanoid" id="A0A1Y2MB70"/>
<evidence type="ECO:0000256" key="1">
    <source>
        <dbReference type="SAM" id="MobiDB-lite"/>
    </source>
</evidence>
<sequence>MALPSEIPSTATAWVMATSLLHQTKPLDLHVPATLVTLPIPTATSKMAVEAFSLSTPTADARISILAAPDPMPNASSSPSPSTSPPSSSSSPSPAPPPSYKLPSSAIMGITGGIVALASILTILFVILHRRCKRAPKPHLAAKQPSRSAQANAHMLRAQALGMKRWRGSEARENKGEGSARLAAAREEKEEEGEEQNGGGGGSGSGEGGGEATLKPERAARRARRKWPGGLDCHPPSPTVPDI</sequence>
<feature type="transmembrane region" description="Helical" evidence="2">
    <location>
        <begin position="106"/>
        <end position="128"/>
    </location>
</feature>
<evidence type="ECO:0000256" key="2">
    <source>
        <dbReference type="SAM" id="Phobius"/>
    </source>
</evidence>
<proteinExistence type="predicted"/>
<evidence type="ECO:0000313" key="4">
    <source>
        <dbReference type="Proteomes" id="UP000193240"/>
    </source>
</evidence>
<protein>
    <submittedName>
        <fullName evidence="3">Uncharacterized protein</fullName>
    </submittedName>
</protein>
<dbReference type="AlphaFoldDB" id="A0A1Y2MB70"/>